<organism evidence="3 4">
    <name type="scientific">Nocardia gamkensis</name>
    <dbReference type="NCBI Taxonomy" id="352869"/>
    <lineage>
        <taxon>Bacteria</taxon>
        <taxon>Bacillati</taxon>
        <taxon>Actinomycetota</taxon>
        <taxon>Actinomycetes</taxon>
        <taxon>Mycobacteriales</taxon>
        <taxon>Nocardiaceae</taxon>
        <taxon>Nocardia</taxon>
    </lineage>
</organism>
<accession>A0A7X6L305</accession>
<dbReference type="RefSeq" id="WP_062975186.1">
    <property type="nucleotide sequence ID" value="NZ_JAAXOS010000005.1"/>
</dbReference>
<dbReference type="Proteomes" id="UP000540698">
    <property type="component" value="Unassembled WGS sequence"/>
</dbReference>
<dbReference type="Gene3D" id="1.25.40.10">
    <property type="entry name" value="Tetratricopeptide repeat domain"/>
    <property type="match status" value="1"/>
</dbReference>
<dbReference type="PANTHER" id="PTHR40086:SF1">
    <property type="entry name" value="CELL CYCLE REGULATOR CCRZ"/>
    <property type="match status" value="1"/>
</dbReference>
<evidence type="ECO:0000259" key="1">
    <source>
        <dbReference type="Pfam" id="PF01636"/>
    </source>
</evidence>
<dbReference type="InterPro" id="IPR002575">
    <property type="entry name" value="Aminoglycoside_PTrfase"/>
</dbReference>
<dbReference type="Gene3D" id="3.40.50.300">
    <property type="entry name" value="P-loop containing nucleotide triphosphate hydrolases"/>
    <property type="match status" value="1"/>
</dbReference>
<dbReference type="SUPFAM" id="SSF48452">
    <property type="entry name" value="TPR-like"/>
    <property type="match status" value="1"/>
</dbReference>
<dbReference type="InterPro" id="IPR052077">
    <property type="entry name" value="CcrZ_PhaseVar_Mediator"/>
</dbReference>
<proteinExistence type="predicted"/>
<feature type="domain" description="Orc1-like AAA ATPase" evidence="2">
    <location>
        <begin position="15"/>
        <end position="211"/>
    </location>
</feature>
<evidence type="ECO:0000259" key="2">
    <source>
        <dbReference type="Pfam" id="PF13191"/>
    </source>
</evidence>
<dbReference type="SUPFAM" id="SSF52540">
    <property type="entry name" value="P-loop containing nucleoside triphosphate hydrolases"/>
    <property type="match status" value="1"/>
</dbReference>
<dbReference type="GO" id="GO:0016740">
    <property type="term" value="F:transferase activity"/>
    <property type="evidence" value="ECO:0007669"/>
    <property type="project" value="UniProtKB-KW"/>
</dbReference>
<name>A0A7X6L305_9NOCA</name>
<comment type="caution">
    <text evidence="3">The sequence shown here is derived from an EMBL/GenBank/DDBJ whole genome shotgun (WGS) entry which is preliminary data.</text>
</comment>
<dbReference type="AlphaFoldDB" id="A0A7X6L305"/>
<dbReference type="Pfam" id="PF13191">
    <property type="entry name" value="AAA_16"/>
    <property type="match status" value="1"/>
</dbReference>
<dbReference type="SUPFAM" id="SSF56112">
    <property type="entry name" value="Protein kinase-like (PK-like)"/>
    <property type="match status" value="1"/>
</dbReference>
<dbReference type="Pfam" id="PF01636">
    <property type="entry name" value="APH"/>
    <property type="match status" value="1"/>
</dbReference>
<dbReference type="InterPro" id="IPR041664">
    <property type="entry name" value="AAA_16"/>
</dbReference>
<dbReference type="InterPro" id="IPR011990">
    <property type="entry name" value="TPR-like_helical_dom_sf"/>
</dbReference>
<evidence type="ECO:0000313" key="4">
    <source>
        <dbReference type="Proteomes" id="UP000540698"/>
    </source>
</evidence>
<dbReference type="InterPro" id="IPR027417">
    <property type="entry name" value="P-loop_NTPase"/>
</dbReference>
<dbReference type="Gene3D" id="3.90.1200.10">
    <property type="match status" value="1"/>
</dbReference>
<keyword evidence="3" id="KW-0808">Transferase</keyword>
<reference evidence="3 4" key="1">
    <citation type="submission" date="2020-04" db="EMBL/GenBank/DDBJ databases">
        <title>MicrobeNet Type strains.</title>
        <authorList>
            <person name="Nicholson A.C."/>
        </authorList>
    </citation>
    <scope>NUCLEOTIDE SEQUENCE [LARGE SCALE GENOMIC DNA]</scope>
    <source>
        <strain evidence="3 4">DSM 44956</strain>
    </source>
</reference>
<dbReference type="EMBL" id="JAAXOS010000005">
    <property type="protein sequence ID" value="NKY26823.1"/>
    <property type="molecule type" value="Genomic_DNA"/>
</dbReference>
<sequence length="1148" mass="126376">MLIARFQPGSTSRPFVDREPVLTRFEELLGDAAEHPRVMLLSGVGGIGKSRLVTELRARVEKRHPAAVLDLQVPSHRQAADGLAVLRVQFGAQKIKFHRFDIACAVLWQRMHPHLRLTSDSLALAEHSEILTEILNDATGIPVFGTATRLLDLGARRAIRTHRIRHDPVLQELDRLSLAGLEEAVSYLFAEDLKRGTRGKKPYVVFLDAYEALMGGTDREGRAAASDAWLRDVVAQLDTGLVVIACREPLGWERHDPEWSTRIRAVPVDDLPMDARFELLDSSGIEDPAERAAIAASSAGVPFYLHLAIDARTRAGWVTPAELVSPETILERFLQHVRPDEVRLLELLGLPRTFDREIFAAVAEQFELPHHIAAWKSLIAYSFVYAADESGEGERFQLHQLMVDALQRRLDPDVRRTLHAMLHNLWFIRAERPTGRVTALREAGYHGVRSGMLSAVTLLHYVDRIEAAGGSQGIGGVISDLDRYLSDPHENLAGMAELSELTRCLEAEAAVLLGDAKQADRLTRDVALDRTGPVAERLAVAAANARRILGDTDEALTIYQDVWSRGSGRARLVAGQWAADLHMCQGRFGQALTMCEELVTMADGDDREFLGDVARLRYLAYRLAFDTDRAAQYLAEADTHYRAAGSVVGQANIATNVAELLALTDPSRAIAAAGAAIVQQRELGALHELGKAYTALGLARLSLGELDAAEHALAEACEILEQAGYRSGRARAELFRAGVFARRGLRDDAVRSARWAIAEFEGANVYPGLVLVARAVLALYGWTEPDISRAAATARSRIQPPTPGSGVDRDAARVIARVVGVDAAAMYHDALSRSQSAAGYYNHNVRVDGIAGAVNVRIPVEGADAMDLRQWPEPAILIAIEPFVASAPKLRWESVRPAYQIHDYIDGDLLDRLAPRGVPVPAHVPPDVAALFAELRRIPRELLPPIESEGDDDPAGFARRLSAVTARVHRESSAEFGELYRRLGVPDRPLERIVASWDTLEARPFRMVHADVHRKNMIVRDGRVVFLDWEFALYGDPVYDVATHLHKMGYLPQEQDAFLAEWIAAEPEAATGEWRRDLQTYLDHERVKSVIVDAVRYSKALRQGVGDAAAEAALVGSMAGKLRLAREVWGQSEPVDDGMVEAVLRGRG</sequence>
<dbReference type="PANTHER" id="PTHR40086">
    <property type="entry name" value="PHOSPHOTRANSFERASE YTMP-RELATED"/>
    <property type="match status" value="1"/>
</dbReference>
<protein>
    <submittedName>
        <fullName evidence="3">Phosphotransferase</fullName>
    </submittedName>
</protein>
<gene>
    <name evidence="3" type="ORF">HGB38_11390</name>
</gene>
<feature type="domain" description="Aminoglycoside phosphotransferase" evidence="1">
    <location>
        <begin position="838"/>
        <end position="1065"/>
    </location>
</feature>
<evidence type="ECO:0000313" key="3">
    <source>
        <dbReference type="EMBL" id="NKY26823.1"/>
    </source>
</evidence>
<keyword evidence="4" id="KW-1185">Reference proteome</keyword>
<dbReference type="InterPro" id="IPR011009">
    <property type="entry name" value="Kinase-like_dom_sf"/>
</dbReference>